<evidence type="ECO:0000313" key="2">
    <source>
        <dbReference type="EMBL" id="KAF1959802.1"/>
    </source>
</evidence>
<feature type="domain" description="F-box" evidence="1">
    <location>
        <begin position="49"/>
        <end position="96"/>
    </location>
</feature>
<protein>
    <recommendedName>
        <fullName evidence="1">F-box domain-containing protein</fullName>
    </recommendedName>
</protein>
<evidence type="ECO:0000313" key="3">
    <source>
        <dbReference type="Proteomes" id="UP000800035"/>
    </source>
</evidence>
<accession>A0A6A5U7H4</accession>
<dbReference type="Gene3D" id="1.20.1280.50">
    <property type="match status" value="1"/>
</dbReference>
<dbReference type="SMART" id="SM00256">
    <property type="entry name" value="FBOX"/>
    <property type="match status" value="1"/>
</dbReference>
<gene>
    <name evidence="2" type="ORF">CC80DRAFT_406524</name>
</gene>
<dbReference type="Pfam" id="PF12937">
    <property type="entry name" value="F-box-like"/>
    <property type="match status" value="1"/>
</dbReference>
<dbReference type="InterPro" id="IPR011043">
    <property type="entry name" value="Gal_Oxase/kelch_b-propeller"/>
</dbReference>
<dbReference type="InterPro" id="IPR001810">
    <property type="entry name" value="F-box_dom"/>
</dbReference>
<keyword evidence="3" id="KW-1185">Reference proteome</keyword>
<dbReference type="PROSITE" id="PS50181">
    <property type="entry name" value="FBOX"/>
    <property type="match status" value="1"/>
</dbReference>
<dbReference type="AlphaFoldDB" id="A0A6A5U7H4"/>
<dbReference type="CDD" id="cd09917">
    <property type="entry name" value="F-box_SF"/>
    <property type="match status" value="1"/>
</dbReference>
<dbReference type="Proteomes" id="UP000800035">
    <property type="component" value="Unassembled WGS sequence"/>
</dbReference>
<reference evidence="2" key="1">
    <citation type="journal article" date="2020" name="Stud. Mycol.">
        <title>101 Dothideomycetes genomes: a test case for predicting lifestyles and emergence of pathogens.</title>
        <authorList>
            <person name="Haridas S."/>
            <person name="Albert R."/>
            <person name="Binder M."/>
            <person name="Bloem J."/>
            <person name="Labutti K."/>
            <person name="Salamov A."/>
            <person name="Andreopoulos B."/>
            <person name="Baker S."/>
            <person name="Barry K."/>
            <person name="Bills G."/>
            <person name="Bluhm B."/>
            <person name="Cannon C."/>
            <person name="Castanera R."/>
            <person name="Culley D."/>
            <person name="Daum C."/>
            <person name="Ezra D."/>
            <person name="Gonzalez J."/>
            <person name="Henrissat B."/>
            <person name="Kuo A."/>
            <person name="Liang C."/>
            <person name="Lipzen A."/>
            <person name="Lutzoni F."/>
            <person name="Magnuson J."/>
            <person name="Mondo S."/>
            <person name="Nolan M."/>
            <person name="Ohm R."/>
            <person name="Pangilinan J."/>
            <person name="Park H.-J."/>
            <person name="Ramirez L."/>
            <person name="Alfaro M."/>
            <person name="Sun H."/>
            <person name="Tritt A."/>
            <person name="Yoshinaga Y."/>
            <person name="Zwiers L.-H."/>
            <person name="Turgeon B."/>
            <person name="Goodwin S."/>
            <person name="Spatafora J."/>
            <person name="Crous P."/>
            <person name="Grigoriev I."/>
        </authorList>
    </citation>
    <scope>NUCLEOTIDE SEQUENCE</scope>
    <source>
        <strain evidence="2">CBS 675.92</strain>
    </source>
</reference>
<sequence length="284" mass="32136">MGDAALIHAFRALRTHDSRREALGALFLELSPYEWRCARELLEARTFQHDIIASLPVELVAHVFSYLDTSTPFHLQRVSRRWHTLLRSLDVVKPSLNEWYDGTLQLKDFNYTDCKQRAQNVHRFRSGGYVGLSSKVEGSMVFHTRLVEETLVGCDPSLRTLSVNNLRTGDAWQMHGDARDTISAVAASEEILAFATKSNTCYVSDLVGGQRSKFKLFANMFQALACRRRTVICGGVLPDHVEVYVWNFDTQKGSSFRVGRDQPPFGPRNSKCVTAAFSNTMIHF</sequence>
<dbReference type="SUPFAM" id="SSF50965">
    <property type="entry name" value="Galactose oxidase, central domain"/>
    <property type="match status" value="1"/>
</dbReference>
<proteinExistence type="predicted"/>
<evidence type="ECO:0000259" key="1">
    <source>
        <dbReference type="PROSITE" id="PS50181"/>
    </source>
</evidence>
<organism evidence="2 3">
    <name type="scientific">Byssothecium circinans</name>
    <dbReference type="NCBI Taxonomy" id="147558"/>
    <lineage>
        <taxon>Eukaryota</taxon>
        <taxon>Fungi</taxon>
        <taxon>Dikarya</taxon>
        <taxon>Ascomycota</taxon>
        <taxon>Pezizomycotina</taxon>
        <taxon>Dothideomycetes</taxon>
        <taxon>Pleosporomycetidae</taxon>
        <taxon>Pleosporales</taxon>
        <taxon>Massarineae</taxon>
        <taxon>Massarinaceae</taxon>
        <taxon>Byssothecium</taxon>
    </lineage>
</organism>
<name>A0A6A5U7H4_9PLEO</name>
<dbReference type="EMBL" id="ML976984">
    <property type="protein sequence ID" value="KAF1959802.1"/>
    <property type="molecule type" value="Genomic_DNA"/>
</dbReference>
<dbReference type="SUPFAM" id="SSF81383">
    <property type="entry name" value="F-box domain"/>
    <property type="match status" value="1"/>
</dbReference>
<dbReference type="InterPro" id="IPR036047">
    <property type="entry name" value="F-box-like_dom_sf"/>
</dbReference>
<dbReference type="OrthoDB" id="5295250at2759"/>